<dbReference type="Pfam" id="PF01594">
    <property type="entry name" value="AI-2E_transport"/>
    <property type="match status" value="1"/>
</dbReference>
<evidence type="ECO:0000256" key="2">
    <source>
        <dbReference type="ARBA" id="ARBA00009773"/>
    </source>
</evidence>
<evidence type="ECO:0000256" key="6">
    <source>
        <dbReference type="SAM" id="Phobius"/>
    </source>
</evidence>
<evidence type="ECO:0000313" key="7">
    <source>
        <dbReference type="EMBL" id="MEY2181737.1"/>
    </source>
</evidence>
<accession>A0ABV4AN55</accession>
<evidence type="ECO:0000313" key="8">
    <source>
        <dbReference type="Proteomes" id="UP001562159"/>
    </source>
</evidence>
<name>A0ABV4AN55_9GAMM</name>
<evidence type="ECO:0000256" key="4">
    <source>
        <dbReference type="ARBA" id="ARBA00022989"/>
    </source>
</evidence>
<feature type="transmembrane region" description="Helical" evidence="6">
    <location>
        <begin position="274"/>
        <end position="294"/>
    </location>
</feature>
<feature type="transmembrane region" description="Helical" evidence="6">
    <location>
        <begin position="248"/>
        <end position="267"/>
    </location>
</feature>
<evidence type="ECO:0000256" key="3">
    <source>
        <dbReference type="ARBA" id="ARBA00022692"/>
    </source>
</evidence>
<keyword evidence="3 6" id="KW-0812">Transmembrane</keyword>
<evidence type="ECO:0000256" key="1">
    <source>
        <dbReference type="ARBA" id="ARBA00004141"/>
    </source>
</evidence>
<dbReference type="Proteomes" id="UP001562159">
    <property type="component" value="Unassembled WGS sequence"/>
</dbReference>
<comment type="subcellular location">
    <subcellularLocation>
        <location evidence="1">Membrane</location>
        <topology evidence="1">Multi-pass membrane protein</topology>
    </subcellularLocation>
</comment>
<sequence>MLTQENQRRWQLLAILAVIVFLLWRLAPMLMPFVVAAMLAYLGDPLADRLERVGMGRTLAVSIVFLLLALLLTGALLLLIPLISHQIENLIQNVPRYVDWAEHTAWPWLQAKLHLDPRTFDSDRLIATIKTHIGSVGGIAGQVLGKVSRSGLGLVLWLTNLVLIPVVAFYLLRDWDRLVAAIDRLLPRSIQPTIAHLARESDAVLGAFVRGQLLVMLALGVYYGGTLSLVAGLSVGVLIGMIAGLLSFVPYLGFITGFGAAIIAALVQYGDWTHVLIVCGVFIVGQLLEGYVLVPKLVGEKIGLHPVAVIFAVLAGGELFGFIGVLLALPAASVVMVLLRYLMERYRQSDLYTEEGEADPALHETVAEVDVAVSTATGTVETTAVIEPPSHEPPAQP</sequence>
<reference evidence="7 8" key="1">
    <citation type="submission" date="2024-07" db="EMBL/GenBank/DDBJ databases">
        <title>Molecular mechanisms and environmental adaptations of flagellar loss and biofilm growth of Rhodanobacter under environmental stress.</title>
        <authorList>
            <person name="Chen M."/>
        </authorList>
    </citation>
    <scope>NUCLEOTIDE SEQUENCE [LARGE SCALE GENOMIC DNA]</scope>
    <source>
        <strain evidence="7 8">RS22</strain>
    </source>
</reference>
<comment type="caution">
    <text evidence="7">The sequence shown here is derived from an EMBL/GenBank/DDBJ whole genome shotgun (WGS) entry which is preliminary data.</text>
</comment>
<proteinExistence type="inferred from homology"/>
<feature type="transmembrane region" description="Helical" evidence="6">
    <location>
        <begin position="306"/>
        <end position="339"/>
    </location>
</feature>
<comment type="similarity">
    <text evidence="2">Belongs to the autoinducer-2 exporter (AI-2E) (TC 2.A.86) family.</text>
</comment>
<feature type="transmembrane region" description="Helical" evidence="6">
    <location>
        <begin position="213"/>
        <end position="242"/>
    </location>
</feature>
<gene>
    <name evidence="7" type="ORF">AB7878_04855</name>
</gene>
<dbReference type="PANTHER" id="PTHR21716">
    <property type="entry name" value="TRANSMEMBRANE PROTEIN"/>
    <property type="match status" value="1"/>
</dbReference>
<keyword evidence="5 6" id="KW-0472">Membrane</keyword>
<dbReference type="PANTHER" id="PTHR21716:SF64">
    <property type="entry name" value="AI-2 TRANSPORT PROTEIN TQSA"/>
    <property type="match status" value="1"/>
</dbReference>
<feature type="transmembrane region" description="Helical" evidence="6">
    <location>
        <begin position="151"/>
        <end position="172"/>
    </location>
</feature>
<dbReference type="InterPro" id="IPR002549">
    <property type="entry name" value="AI-2E-like"/>
</dbReference>
<feature type="transmembrane region" description="Helical" evidence="6">
    <location>
        <begin position="12"/>
        <end position="39"/>
    </location>
</feature>
<evidence type="ECO:0000256" key="5">
    <source>
        <dbReference type="ARBA" id="ARBA00023136"/>
    </source>
</evidence>
<organism evidence="7 8">
    <name type="scientific">Rhodanobacter humi</name>
    <dbReference type="NCBI Taxonomy" id="1888173"/>
    <lineage>
        <taxon>Bacteria</taxon>
        <taxon>Pseudomonadati</taxon>
        <taxon>Pseudomonadota</taxon>
        <taxon>Gammaproteobacteria</taxon>
        <taxon>Lysobacterales</taxon>
        <taxon>Rhodanobacteraceae</taxon>
        <taxon>Rhodanobacter</taxon>
    </lineage>
</organism>
<feature type="transmembrane region" description="Helical" evidence="6">
    <location>
        <begin position="59"/>
        <end position="83"/>
    </location>
</feature>
<protein>
    <submittedName>
        <fullName evidence="7">AI-2E family transporter</fullName>
    </submittedName>
</protein>
<dbReference type="EMBL" id="JBGBPY010000001">
    <property type="protein sequence ID" value="MEY2181737.1"/>
    <property type="molecule type" value="Genomic_DNA"/>
</dbReference>
<keyword evidence="8" id="KW-1185">Reference proteome</keyword>
<keyword evidence="4 6" id="KW-1133">Transmembrane helix</keyword>